<reference evidence="2" key="2">
    <citation type="journal article" date="2024" name="Plant">
        <title>Genomic evolution and insights into agronomic trait innovations of Sesamum species.</title>
        <authorList>
            <person name="Miao H."/>
            <person name="Wang L."/>
            <person name="Qu L."/>
            <person name="Liu H."/>
            <person name="Sun Y."/>
            <person name="Le M."/>
            <person name="Wang Q."/>
            <person name="Wei S."/>
            <person name="Zheng Y."/>
            <person name="Lin W."/>
            <person name="Duan Y."/>
            <person name="Cao H."/>
            <person name="Xiong S."/>
            <person name="Wang X."/>
            <person name="Wei L."/>
            <person name="Li C."/>
            <person name="Ma Q."/>
            <person name="Ju M."/>
            <person name="Zhao R."/>
            <person name="Li G."/>
            <person name="Mu C."/>
            <person name="Tian Q."/>
            <person name="Mei H."/>
            <person name="Zhang T."/>
            <person name="Gao T."/>
            <person name="Zhang H."/>
        </authorList>
    </citation>
    <scope>NUCLEOTIDE SEQUENCE</scope>
    <source>
        <strain evidence="2">G02</strain>
    </source>
</reference>
<dbReference type="PANTHER" id="PTHR47074">
    <property type="entry name" value="BNAC02G40300D PROTEIN"/>
    <property type="match status" value="1"/>
</dbReference>
<dbReference type="InterPro" id="IPR036397">
    <property type="entry name" value="RNaseH_sf"/>
</dbReference>
<dbReference type="InterPro" id="IPR052929">
    <property type="entry name" value="RNase_H-like_EbsB-rel"/>
</dbReference>
<gene>
    <name evidence="2" type="ORF">Sradi_2302100</name>
</gene>
<dbReference type="GO" id="GO:0004523">
    <property type="term" value="F:RNA-DNA hybrid ribonuclease activity"/>
    <property type="evidence" value="ECO:0007669"/>
    <property type="project" value="InterPro"/>
</dbReference>
<accession>A0AAW2T5X7</accession>
<evidence type="ECO:0000313" key="2">
    <source>
        <dbReference type="EMBL" id="KAL0399588.1"/>
    </source>
</evidence>
<dbReference type="EMBL" id="JACGWJ010000009">
    <property type="protein sequence ID" value="KAL0399588.1"/>
    <property type="molecule type" value="Genomic_DNA"/>
</dbReference>
<feature type="domain" description="RNase H type-1" evidence="1">
    <location>
        <begin position="30"/>
        <end position="105"/>
    </location>
</feature>
<reference evidence="2" key="1">
    <citation type="submission" date="2020-06" db="EMBL/GenBank/DDBJ databases">
        <authorList>
            <person name="Li T."/>
            <person name="Hu X."/>
            <person name="Zhang T."/>
            <person name="Song X."/>
            <person name="Zhang H."/>
            <person name="Dai N."/>
            <person name="Sheng W."/>
            <person name="Hou X."/>
            <person name="Wei L."/>
        </authorList>
    </citation>
    <scope>NUCLEOTIDE SEQUENCE</scope>
    <source>
        <strain evidence="2">G02</strain>
        <tissue evidence="2">Leaf</tissue>
    </source>
</reference>
<sequence length="128" mass="14721">MKSHQPNREIRRLISKRNWLKPGKGWIKVNFDGAISNKKKGGSVGVIARDYNRRWVGWDMTFFPGICDPLHVEAEATRTAAELVTKRSWHRVIIEGDCFTRATLLVSRALLLVNLLDLDRQEFIYGAK</sequence>
<name>A0AAW2T5X7_SESRA</name>
<dbReference type="CDD" id="cd06222">
    <property type="entry name" value="RNase_H_like"/>
    <property type="match status" value="1"/>
</dbReference>
<dbReference type="InterPro" id="IPR044730">
    <property type="entry name" value="RNase_H-like_dom_plant"/>
</dbReference>
<evidence type="ECO:0000259" key="1">
    <source>
        <dbReference type="Pfam" id="PF13456"/>
    </source>
</evidence>
<dbReference type="AlphaFoldDB" id="A0AAW2T5X7"/>
<dbReference type="InterPro" id="IPR002156">
    <property type="entry name" value="RNaseH_domain"/>
</dbReference>
<dbReference type="SUPFAM" id="SSF53098">
    <property type="entry name" value="Ribonuclease H-like"/>
    <property type="match status" value="1"/>
</dbReference>
<organism evidence="2">
    <name type="scientific">Sesamum radiatum</name>
    <name type="common">Black benniseed</name>
    <dbReference type="NCBI Taxonomy" id="300843"/>
    <lineage>
        <taxon>Eukaryota</taxon>
        <taxon>Viridiplantae</taxon>
        <taxon>Streptophyta</taxon>
        <taxon>Embryophyta</taxon>
        <taxon>Tracheophyta</taxon>
        <taxon>Spermatophyta</taxon>
        <taxon>Magnoliopsida</taxon>
        <taxon>eudicotyledons</taxon>
        <taxon>Gunneridae</taxon>
        <taxon>Pentapetalae</taxon>
        <taxon>asterids</taxon>
        <taxon>lamiids</taxon>
        <taxon>Lamiales</taxon>
        <taxon>Pedaliaceae</taxon>
        <taxon>Sesamum</taxon>
    </lineage>
</organism>
<protein>
    <recommendedName>
        <fullName evidence="1">RNase H type-1 domain-containing protein</fullName>
    </recommendedName>
</protein>
<dbReference type="Gene3D" id="3.30.420.10">
    <property type="entry name" value="Ribonuclease H-like superfamily/Ribonuclease H"/>
    <property type="match status" value="1"/>
</dbReference>
<proteinExistence type="predicted"/>
<dbReference type="GO" id="GO:0003676">
    <property type="term" value="F:nucleic acid binding"/>
    <property type="evidence" value="ECO:0007669"/>
    <property type="project" value="InterPro"/>
</dbReference>
<dbReference type="PANTHER" id="PTHR47074:SF11">
    <property type="entry name" value="REVERSE TRANSCRIPTASE-LIKE PROTEIN"/>
    <property type="match status" value="1"/>
</dbReference>
<comment type="caution">
    <text evidence="2">The sequence shown here is derived from an EMBL/GenBank/DDBJ whole genome shotgun (WGS) entry which is preliminary data.</text>
</comment>
<dbReference type="InterPro" id="IPR012337">
    <property type="entry name" value="RNaseH-like_sf"/>
</dbReference>
<dbReference type="Pfam" id="PF13456">
    <property type="entry name" value="RVT_3"/>
    <property type="match status" value="1"/>
</dbReference>